<dbReference type="EMBL" id="ANBP01000009">
    <property type="protein sequence ID" value="KAB7757201.1"/>
    <property type="molecule type" value="Genomic_DNA"/>
</dbReference>
<dbReference type="AlphaFoldDB" id="A0A5N5V5K7"/>
<protein>
    <recommendedName>
        <fullName evidence="4">DUF732 domain-containing protein</fullName>
    </recommendedName>
</protein>
<comment type="caution">
    <text evidence="2">The sequence shown here is derived from an EMBL/GenBank/DDBJ whole genome shotgun (WGS) entry which is preliminary data.</text>
</comment>
<dbReference type="PROSITE" id="PS51257">
    <property type="entry name" value="PROKAR_LIPOPROTEIN"/>
    <property type="match status" value="1"/>
</dbReference>
<sequence>MKMYLRAAAVALLALGLAGCSKTTEGAVALTTEPGPPINSPTRAPSGIPGLPNIQIPGLPDIQIPNLPLPTRKTDVPEVPAPPNALTMSCREFIALDDPTRLAVIREILKQESNPLGPDGEGIGEILVKTACQFLPGASVNEILLGGTPPR</sequence>
<keyword evidence="1" id="KW-0732">Signal</keyword>
<evidence type="ECO:0000313" key="3">
    <source>
        <dbReference type="Proteomes" id="UP000325690"/>
    </source>
</evidence>
<feature type="chain" id="PRO_5024316330" description="DUF732 domain-containing protein" evidence="1">
    <location>
        <begin position="24"/>
        <end position="151"/>
    </location>
</feature>
<keyword evidence="3" id="KW-1185">Reference proteome</keyword>
<organism evidence="2 3">
    <name type="scientific">Mycolicibacterium phlei DSM 43239 = CCUG 21000</name>
    <dbReference type="NCBI Taxonomy" id="1226750"/>
    <lineage>
        <taxon>Bacteria</taxon>
        <taxon>Bacillati</taxon>
        <taxon>Actinomycetota</taxon>
        <taxon>Actinomycetes</taxon>
        <taxon>Mycobacteriales</taxon>
        <taxon>Mycobacteriaceae</taxon>
        <taxon>Mycolicibacterium</taxon>
    </lineage>
</organism>
<proteinExistence type="predicted"/>
<name>A0A5N5V5K7_MYCPH</name>
<evidence type="ECO:0000313" key="2">
    <source>
        <dbReference type="EMBL" id="KAB7757201.1"/>
    </source>
</evidence>
<reference evidence="2 3" key="1">
    <citation type="submission" date="2012-10" db="EMBL/GenBank/DDBJ databases">
        <title>The draft sequence of the Mycobacterium pheli genome.</title>
        <authorList>
            <person name="Pettersson B.M.F."/>
            <person name="Das S."/>
            <person name="Dasgupta S."/>
            <person name="Bhattacharya A."/>
            <person name="Kirsebom L.A."/>
        </authorList>
    </citation>
    <scope>NUCLEOTIDE SEQUENCE [LARGE SCALE GENOMIC DNA]</scope>
    <source>
        <strain evidence="2 3">CCUG 21000</strain>
    </source>
</reference>
<dbReference type="RefSeq" id="WP_003889427.1">
    <property type="nucleotide sequence ID" value="NZ_ANBP01000009.1"/>
</dbReference>
<gene>
    <name evidence="2" type="ORF">MPHL21000_08375</name>
</gene>
<feature type="signal peptide" evidence="1">
    <location>
        <begin position="1"/>
        <end position="23"/>
    </location>
</feature>
<dbReference type="Proteomes" id="UP000325690">
    <property type="component" value="Unassembled WGS sequence"/>
</dbReference>
<accession>A0A5N5V5K7</accession>
<evidence type="ECO:0000256" key="1">
    <source>
        <dbReference type="SAM" id="SignalP"/>
    </source>
</evidence>
<evidence type="ECO:0008006" key="4">
    <source>
        <dbReference type="Google" id="ProtNLM"/>
    </source>
</evidence>